<dbReference type="PROSITE" id="PS00137">
    <property type="entry name" value="SUBTILASE_HIS"/>
    <property type="match status" value="1"/>
</dbReference>
<dbReference type="AlphaFoldDB" id="A0A941FI84"/>
<evidence type="ECO:0000259" key="3">
    <source>
        <dbReference type="Pfam" id="PF00082"/>
    </source>
</evidence>
<dbReference type="GO" id="GO:0004252">
    <property type="term" value="F:serine-type endopeptidase activity"/>
    <property type="evidence" value="ECO:0007669"/>
    <property type="project" value="InterPro"/>
</dbReference>
<dbReference type="EMBL" id="JAGTPW010000015">
    <property type="protein sequence ID" value="MBR8644720.1"/>
    <property type="molecule type" value="Genomic_DNA"/>
</dbReference>
<comment type="caution">
    <text evidence="4">The sequence shown here is derived from an EMBL/GenBank/DDBJ whole genome shotgun (WGS) entry which is preliminary data.</text>
</comment>
<dbReference type="PANTHER" id="PTHR43399">
    <property type="entry name" value="SUBTILISIN-RELATED"/>
    <property type="match status" value="1"/>
</dbReference>
<dbReference type="InterPro" id="IPR036852">
    <property type="entry name" value="Peptidase_S8/S53_dom_sf"/>
</dbReference>
<accession>A0A941FI84</accession>
<dbReference type="InterPro" id="IPR022398">
    <property type="entry name" value="Peptidase_S8_His-AS"/>
</dbReference>
<feature type="domain" description="Peptidase S8/S53" evidence="3">
    <location>
        <begin position="2"/>
        <end position="76"/>
    </location>
</feature>
<organism evidence="4 5">
    <name type="scientific">Peribacillus frigoritolerans</name>
    <dbReference type="NCBI Taxonomy" id="450367"/>
    <lineage>
        <taxon>Bacteria</taxon>
        <taxon>Bacillati</taxon>
        <taxon>Bacillota</taxon>
        <taxon>Bacilli</taxon>
        <taxon>Bacillales</taxon>
        <taxon>Bacillaceae</taxon>
        <taxon>Peribacillus</taxon>
    </lineage>
</organism>
<dbReference type="InterPro" id="IPR000209">
    <property type="entry name" value="Peptidase_S8/S53_dom"/>
</dbReference>
<evidence type="ECO:0000313" key="5">
    <source>
        <dbReference type="Proteomes" id="UP000680045"/>
    </source>
</evidence>
<dbReference type="PROSITE" id="PS51892">
    <property type="entry name" value="SUBTILASE"/>
    <property type="match status" value="1"/>
</dbReference>
<comment type="similarity">
    <text evidence="1 2">Belongs to the peptidase S8 family.</text>
</comment>
<dbReference type="Pfam" id="PF00082">
    <property type="entry name" value="Peptidase_S8"/>
    <property type="match status" value="1"/>
</dbReference>
<reference evidence="4" key="1">
    <citation type="submission" date="2021-04" db="EMBL/GenBank/DDBJ databases">
        <title>Whole genome sequencing of Enterococci isolates from hospitalized patients.</title>
        <authorList>
            <person name="Ogoti B.M."/>
            <person name="Onyambu F.G."/>
        </authorList>
    </citation>
    <scope>NUCLEOTIDE SEQUENCE</scope>
    <source>
        <strain evidence="4">242</strain>
    </source>
</reference>
<dbReference type="Proteomes" id="UP000680045">
    <property type="component" value="Unassembled WGS sequence"/>
</dbReference>
<evidence type="ECO:0000256" key="1">
    <source>
        <dbReference type="ARBA" id="ARBA00011073"/>
    </source>
</evidence>
<evidence type="ECO:0000313" key="4">
    <source>
        <dbReference type="EMBL" id="MBR8644720.1"/>
    </source>
</evidence>
<dbReference type="InterPro" id="IPR051048">
    <property type="entry name" value="Peptidase_S8/S53_subtilisin"/>
</dbReference>
<evidence type="ECO:0000256" key="2">
    <source>
        <dbReference type="PROSITE-ProRule" id="PRU01240"/>
    </source>
</evidence>
<name>A0A941FI84_9BACI</name>
<comment type="caution">
    <text evidence="2">Lacks conserved residue(s) required for the propagation of feature annotation.</text>
</comment>
<dbReference type="GO" id="GO:0006508">
    <property type="term" value="P:proteolysis"/>
    <property type="evidence" value="ECO:0007669"/>
    <property type="project" value="InterPro"/>
</dbReference>
<sequence>MIDTGIEINHPELKDRIWVNTEEIPNDGIDNDKNGYIDDVNGWNFYDKNNKLFIRGEEDFHGTHVAGTIAAKANKIELPVLLQMLKLCLSSFSDHMEGTNLMRLLPLNMLRQKV</sequence>
<dbReference type="SUPFAM" id="SSF52743">
    <property type="entry name" value="Subtilisin-like"/>
    <property type="match status" value="1"/>
</dbReference>
<gene>
    <name evidence="4" type="ORF">KEH51_10485</name>
</gene>
<proteinExistence type="inferred from homology"/>
<protein>
    <submittedName>
        <fullName evidence="4">S8 family serine peptidase</fullName>
    </submittedName>
</protein>
<dbReference type="Gene3D" id="3.40.50.200">
    <property type="entry name" value="Peptidase S8/S53 domain"/>
    <property type="match status" value="1"/>
</dbReference>
<dbReference type="PANTHER" id="PTHR43399:SF4">
    <property type="entry name" value="CELL WALL-ASSOCIATED PROTEASE"/>
    <property type="match status" value="1"/>
</dbReference>